<reference evidence="2 3" key="1">
    <citation type="journal article" date="2021" name="Front. Microbiol.">
        <title>Comprehensive Comparative Genomics and Phenotyping of Methylobacterium Species.</title>
        <authorList>
            <person name="Alessa O."/>
            <person name="Ogura Y."/>
            <person name="Fujitani Y."/>
            <person name="Takami H."/>
            <person name="Hayashi T."/>
            <person name="Sahin N."/>
            <person name="Tani A."/>
        </authorList>
    </citation>
    <scope>NUCLEOTIDE SEQUENCE [LARGE SCALE GENOMIC DNA]</scope>
    <source>
        <strain evidence="2 3">DSM 23679</strain>
    </source>
</reference>
<sequence length="85" mass="9102">MTAQLDQLTTAYDPFGEPMEMSRACADAKISGKFGSYGETRRAAIVFWALALLFVGGRIYLSEQTPSHGAVAEATSMTLPGTALR</sequence>
<proteinExistence type="predicted"/>
<name>A0ABQ4QEA1_9HYPH</name>
<feature type="transmembrane region" description="Helical" evidence="1">
    <location>
        <begin position="43"/>
        <end position="61"/>
    </location>
</feature>
<evidence type="ECO:0000256" key="1">
    <source>
        <dbReference type="SAM" id="Phobius"/>
    </source>
</evidence>
<organism evidence="2 3">
    <name type="scientific">Methylobacterium cerastii</name>
    <dbReference type="NCBI Taxonomy" id="932741"/>
    <lineage>
        <taxon>Bacteria</taxon>
        <taxon>Pseudomonadati</taxon>
        <taxon>Pseudomonadota</taxon>
        <taxon>Alphaproteobacteria</taxon>
        <taxon>Hyphomicrobiales</taxon>
        <taxon>Methylobacteriaceae</taxon>
        <taxon>Methylobacterium</taxon>
    </lineage>
</organism>
<comment type="caution">
    <text evidence="2">The sequence shown here is derived from an EMBL/GenBank/DDBJ whole genome shotgun (WGS) entry which is preliminary data.</text>
</comment>
<evidence type="ECO:0000313" key="2">
    <source>
        <dbReference type="EMBL" id="GJD43039.1"/>
    </source>
</evidence>
<protein>
    <submittedName>
        <fullName evidence="2">Uncharacterized protein</fullName>
    </submittedName>
</protein>
<evidence type="ECO:0000313" key="3">
    <source>
        <dbReference type="Proteomes" id="UP001055117"/>
    </source>
</evidence>
<dbReference type="EMBL" id="BPQG01000008">
    <property type="protein sequence ID" value="GJD43039.1"/>
    <property type="molecule type" value="Genomic_DNA"/>
</dbReference>
<keyword evidence="3" id="KW-1185">Reference proteome</keyword>
<dbReference type="RefSeq" id="WP_147751020.1">
    <property type="nucleotide sequence ID" value="NZ_BPQG01000008.1"/>
</dbReference>
<keyword evidence="1" id="KW-0812">Transmembrane</keyword>
<keyword evidence="1" id="KW-1133">Transmembrane helix</keyword>
<dbReference type="Proteomes" id="UP001055117">
    <property type="component" value="Unassembled WGS sequence"/>
</dbReference>
<keyword evidence="1" id="KW-0472">Membrane</keyword>
<gene>
    <name evidence="2" type="ORF">AFCDBAGC_0881</name>
</gene>
<accession>A0ABQ4QEA1</accession>